<accession>A0A6J2UVS4</accession>
<dbReference type="GO" id="GO:0008083">
    <property type="term" value="F:growth factor activity"/>
    <property type="evidence" value="ECO:0007669"/>
    <property type="project" value="UniProtKB-KW"/>
</dbReference>
<dbReference type="Proteomes" id="UP000504632">
    <property type="component" value="Chromosome 3"/>
</dbReference>
<dbReference type="InterPro" id="IPR001839">
    <property type="entry name" value="TGF-b_C"/>
</dbReference>
<dbReference type="CDD" id="cd19379">
    <property type="entry name" value="TGF_beta_GSDF"/>
    <property type="match status" value="1"/>
</dbReference>
<keyword evidence="6" id="KW-1185">Reference proteome</keyword>
<keyword evidence="2" id="KW-0964">Secreted</keyword>
<dbReference type="InParanoid" id="A0A6J2UVS4"/>
<keyword evidence="4" id="KW-0732">Signal</keyword>
<dbReference type="Pfam" id="PF00019">
    <property type="entry name" value="TGF_beta"/>
    <property type="match status" value="1"/>
</dbReference>
<evidence type="ECO:0000256" key="3">
    <source>
        <dbReference type="RuleBase" id="RU000354"/>
    </source>
</evidence>
<dbReference type="GO" id="GO:0005576">
    <property type="term" value="C:extracellular region"/>
    <property type="evidence" value="ECO:0007669"/>
    <property type="project" value="UniProtKB-SubCell"/>
</dbReference>
<dbReference type="InterPro" id="IPR029034">
    <property type="entry name" value="Cystine-knot_cytokine"/>
</dbReference>
<dbReference type="OrthoDB" id="8997642at2759"/>
<dbReference type="PROSITE" id="PS51362">
    <property type="entry name" value="TGF_BETA_2"/>
    <property type="match status" value="1"/>
</dbReference>
<dbReference type="Gene3D" id="2.10.90.10">
    <property type="entry name" value="Cystine-knot cytokines"/>
    <property type="match status" value="1"/>
</dbReference>
<evidence type="ECO:0000256" key="1">
    <source>
        <dbReference type="ARBA" id="ARBA00004613"/>
    </source>
</evidence>
<name>A0A6J2UVS4_CHACN</name>
<evidence type="ECO:0000259" key="5">
    <source>
        <dbReference type="PROSITE" id="PS51362"/>
    </source>
</evidence>
<comment type="similarity">
    <text evidence="3">Belongs to the TGF-beta family.</text>
</comment>
<comment type="subcellular location">
    <subcellularLocation>
        <location evidence="1">Secreted</location>
    </subcellularLocation>
</comment>
<feature type="domain" description="TGF-beta family profile" evidence="5">
    <location>
        <begin position="96"/>
        <end position="208"/>
    </location>
</feature>
<evidence type="ECO:0000313" key="6">
    <source>
        <dbReference type="Proteomes" id="UP000504632"/>
    </source>
</evidence>
<evidence type="ECO:0000256" key="4">
    <source>
        <dbReference type="SAM" id="SignalP"/>
    </source>
</evidence>
<dbReference type="GeneID" id="115807087"/>
<feature type="signal peptide" evidence="4">
    <location>
        <begin position="1"/>
        <end position="17"/>
    </location>
</feature>
<feature type="chain" id="PRO_5026999034" evidence="4">
    <location>
        <begin position="18"/>
        <end position="218"/>
    </location>
</feature>
<gene>
    <name evidence="7" type="primary">gsdf</name>
</gene>
<dbReference type="SUPFAM" id="SSF57501">
    <property type="entry name" value="Cystine-knot cytokines"/>
    <property type="match status" value="1"/>
</dbReference>
<organism evidence="6 7">
    <name type="scientific">Chanos chanos</name>
    <name type="common">Milkfish</name>
    <name type="synonym">Mugil chanos</name>
    <dbReference type="NCBI Taxonomy" id="29144"/>
    <lineage>
        <taxon>Eukaryota</taxon>
        <taxon>Metazoa</taxon>
        <taxon>Chordata</taxon>
        <taxon>Craniata</taxon>
        <taxon>Vertebrata</taxon>
        <taxon>Euteleostomi</taxon>
        <taxon>Actinopterygii</taxon>
        <taxon>Neopterygii</taxon>
        <taxon>Teleostei</taxon>
        <taxon>Ostariophysi</taxon>
        <taxon>Gonorynchiformes</taxon>
        <taxon>Chanidae</taxon>
        <taxon>Chanos</taxon>
    </lineage>
</organism>
<protein>
    <submittedName>
        <fullName evidence="7">Gonadal somatic cell derived factor</fullName>
    </submittedName>
</protein>
<dbReference type="CTD" id="571289"/>
<keyword evidence="3" id="KW-0339">Growth factor</keyword>
<reference evidence="7" key="1">
    <citation type="submission" date="2025-08" db="UniProtKB">
        <authorList>
            <consortium name="RefSeq"/>
        </authorList>
    </citation>
    <scope>IDENTIFICATION</scope>
</reference>
<evidence type="ECO:0000256" key="2">
    <source>
        <dbReference type="ARBA" id="ARBA00022525"/>
    </source>
</evidence>
<evidence type="ECO:0000313" key="7">
    <source>
        <dbReference type="RefSeq" id="XP_030623808.1"/>
    </source>
</evidence>
<proteinExistence type="inferred from homology"/>
<dbReference type="AlphaFoldDB" id="A0A6J2UVS4"/>
<sequence length="218" mass="24366">MCLVLFVLVMLLGCPLGKTFILYPSEKDSSNAQPSPIKTVRCNGESLQSIRKTMLEALNLQREPQLSIKGMTQLRDQWKAAFKATGHVSPPSLDETGNKTLLVDADVRNSTDLQCCQMSSQIFIQDLGWDSWVIYPESFTYMSCVVCDHQRDLSTPHCREHHPNAPQLHQEMPCCKPTGHEFVPFLYLDEKSSLVIASVRLTRECGCGPGTDSPLPKP</sequence>
<dbReference type="SMART" id="SM00204">
    <property type="entry name" value="TGFB"/>
    <property type="match status" value="1"/>
</dbReference>
<dbReference type="RefSeq" id="XP_030623808.1">
    <property type="nucleotide sequence ID" value="XM_030767948.1"/>
</dbReference>